<accession>A0ABQ2NRK2</accession>
<gene>
    <name evidence="2" type="ORF">GCM10011346_11810</name>
</gene>
<keyword evidence="1" id="KW-0812">Transmembrane</keyword>
<comment type="caution">
    <text evidence="2">The sequence shown here is derived from an EMBL/GenBank/DDBJ whole genome shotgun (WGS) entry which is preliminary data.</text>
</comment>
<name>A0ABQ2NRK2_9BACI</name>
<proteinExistence type="predicted"/>
<reference evidence="3" key="1">
    <citation type="journal article" date="2019" name="Int. J. Syst. Evol. Microbiol.">
        <title>The Global Catalogue of Microorganisms (GCM) 10K type strain sequencing project: providing services to taxonomists for standard genome sequencing and annotation.</title>
        <authorList>
            <consortium name="The Broad Institute Genomics Platform"/>
            <consortium name="The Broad Institute Genome Sequencing Center for Infectious Disease"/>
            <person name="Wu L."/>
            <person name="Ma J."/>
        </authorList>
    </citation>
    <scope>NUCLEOTIDE SEQUENCE [LARGE SCALE GENOMIC DNA]</scope>
    <source>
        <strain evidence="3">CGMCC 1.7693</strain>
    </source>
</reference>
<dbReference type="EMBL" id="BMLW01000003">
    <property type="protein sequence ID" value="GGP09102.1"/>
    <property type="molecule type" value="Genomic_DNA"/>
</dbReference>
<protein>
    <recommendedName>
        <fullName evidence="4">CXXC-20-CXXC protein</fullName>
    </recommendedName>
</protein>
<evidence type="ECO:0000256" key="1">
    <source>
        <dbReference type="SAM" id="Phobius"/>
    </source>
</evidence>
<keyword evidence="1" id="KW-0472">Membrane</keyword>
<keyword evidence="3" id="KW-1185">Reference proteome</keyword>
<sequence length="68" mass="7737">MARCTNCNYKWKTKDVWLLGFTKKGKVCPVCNTRQFLAFKDRGFLLGLGYLSGTIAILIIIFSLSFLI</sequence>
<dbReference type="Proteomes" id="UP000641206">
    <property type="component" value="Unassembled WGS sequence"/>
</dbReference>
<evidence type="ECO:0000313" key="3">
    <source>
        <dbReference type="Proteomes" id="UP000641206"/>
    </source>
</evidence>
<evidence type="ECO:0008006" key="4">
    <source>
        <dbReference type="Google" id="ProtNLM"/>
    </source>
</evidence>
<evidence type="ECO:0000313" key="2">
    <source>
        <dbReference type="EMBL" id="GGP09102.1"/>
    </source>
</evidence>
<dbReference type="RefSeq" id="WP_229720115.1">
    <property type="nucleotide sequence ID" value="NZ_BMLW01000003.1"/>
</dbReference>
<organism evidence="2 3">
    <name type="scientific">Oceanobacillus neutriphilus</name>
    <dbReference type="NCBI Taxonomy" id="531815"/>
    <lineage>
        <taxon>Bacteria</taxon>
        <taxon>Bacillati</taxon>
        <taxon>Bacillota</taxon>
        <taxon>Bacilli</taxon>
        <taxon>Bacillales</taxon>
        <taxon>Bacillaceae</taxon>
        <taxon>Oceanobacillus</taxon>
    </lineage>
</organism>
<keyword evidence="1" id="KW-1133">Transmembrane helix</keyword>
<feature type="transmembrane region" description="Helical" evidence="1">
    <location>
        <begin position="44"/>
        <end position="67"/>
    </location>
</feature>